<dbReference type="Proteomes" id="UP001500582">
    <property type="component" value="Unassembled WGS sequence"/>
</dbReference>
<keyword evidence="3" id="KW-1185">Reference proteome</keyword>
<organism evidence="2 3">
    <name type="scientific">Mucilaginibacter gynuensis</name>
    <dbReference type="NCBI Taxonomy" id="1302236"/>
    <lineage>
        <taxon>Bacteria</taxon>
        <taxon>Pseudomonadati</taxon>
        <taxon>Bacteroidota</taxon>
        <taxon>Sphingobacteriia</taxon>
        <taxon>Sphingobacteriales</taxon>
        <taxon>Sphingobacteriaceae</taxon>
        <taxon>Mucilaginibacter</taxon>
    </lineage>
</organism>
<dbReference type="RefSeq" id="WP_345210009.1">
    <property type="nucleotide sequence ID" value="NZ_BAABFT010000002.1"/>
</dbReference>
<feature type="signal peptide" evidence="1">
    <location>
        <begin position="1"/>
        <end position="18"/>
    </location>
</feature>
<evidence type="ECO:0000313" key="3">
    <source>
        <dbReference type="Proteomes" id="UP001500582"/>
    </source>
</evidence>
<evidence type="ECO:0000313" key="2">
    <source>
        <dbReference type="EMBL" id="GAA4314781.1"/>
    </source>
</evidence>
<comment type="caution">
    <text evidence="2">The sequence shown here is derived from an EMBL/GenBank/DDBJ whole genome shotgun (WGS) entry which is preliminary data.</text>
</comment>
<protein>
    <submittedName>
        <fullName evidence="2">Uncharacterized protein</fullName>
    </submittedName>
</protein>
<evidence type="ECO:0000256" key="1">
    <source>
        <dbReference type="SAM" id="SignalP"/>
    </source>
</evidence>
<feature type="chain" id="PRO_5045158919" evidence="1">
    <location>
        <begin position="19"/>
        <end position="147"/>
    </location>
</feature>
<sequence>MQRFFIIILLLAGFTVSAQLGNHQAKQTEKIPAFLIGDFVDDYGIKYSINDTLWLQKPRSKFHIIKWNIKEQYLIARNDDKNPGEGGLYTRIDFMQFSKMEPWLWGYCLSVYDAQNDSIAEVTAHADRQNPKRGCNGYPFSRMKRVQ</sequence>
<keyword evidence="1" id="KW-0732">Signal</keyword>
<gene>
    <name evidence="2" type="ORF">GCM10023149_11050</name>
</gene>
<proteinExistence type="predicted"/>
<dbReference type="EMBL" id="BAABFT010000002">
    <property type="protein sequence ID" value="GAA4314781.1"/>
    <property type="molecule type" value="Genomic_DNA"/>
</dbReference>
<accession>A0ABP8G0G8</accession>
<name>A0ABP8G0G8_9SPHI</name>
<reference evidence="3" key="1">
    <citation type="journal article" date="2019" name="Int. J. Syst. Evol. Microbiol.">
        <title>The Global Catalogue of Microorganisms (GCM) 10K type strain sequencing project: providing services to taxonomists for standard genome sequencing and annotation.</title>
        <authorList>
            <consortium name="The Broad Institute Genomics Platform"/>
            <consortium name="The Broad Institute Genome Sequencing Center for Infectious Disease"/>
            <person name="Wu L."/>
            <person name="Ma J."/>
        </authorList>
    </citation>
    <scope>NUCLEOTIDE SEQUENCE [LARGE SCALE GENOMIC DNA]</scope>
    <source>
        <strain evidence="3">JCM 17705</strain>
    </source>
</reference>